<reference evidence="2" key="1">
    <citation type="submission" date="2016-10" db="EMBL/GenBank/DDBJ databases">
        <authorList>
            <person name="Varghese N."/>
            <person name="Submissions S."/>
        </authorList>
    </citation>
    <scope>NUCLEOTIDE SEQUENCE [LARGE SCALE GENOMIC DNA]</scope>
    <source>
        <strain evidence="2">DSM 17101</strain>
    </source>
</reference>
<proteinExistence type="predicted"/>
<protein>
    <submittedName>
        <fullName evidence="1">Uncharacterized protein</fullName>
    </submittedName>
</protein>
<dbReference type="RefSeq" id="WP_143015868.1">
    <property type="nucleotide sequence ID" value="NZ_FNJL01000006.1"/>
</dbReference>
<dbReference type="Proteomes" id="UP000199317">
    <property type="component" value="Unassembled WGS sequence"/>
</dbReference>
<dbReference type="AlphaFoldDB" id="A0A1H0PDG9"/>
<keyword evidence="2" id="KW-1185">Reference proteome</keyword>
<accession>A0A1H0PDG9</accession>
<dbReference type="EMBL" id="FNJL01000006">
    <property type="protein sequence ID" value="SDP02745.1"/>
    <property type="molecule type" value="Genomic_DNA"/>
</dbReference>
<dbReference type="OrthoDB" id="8821241at2"/>
<evidence type="ECO:0000313" key="2">
    <source>
        <dbReference type="Proteomes" id="UP000199317"/>
    </source>
</evidence>
<sequence>MNPAVCPVCGTSGAEEADRGGPRGTWVQFIDYAGAEASGLGHPEGLAYFCAAHHPAAQALAQLSCAEAVSQLRARYPAPHQEAAAAPPPARRWWEFWRP</sequence>
<name>A0A1H0PDG9_9BURK</name>
<evidence type="ECO:0000313" key="1">
    <source>
        <dbReference type="EMBL" id="SDP02745.1"/>
    </source>
</evidence>
<organism evidence="1 2">
    <name type="scientific">Paracidovorax cattleyae</name>
    <dbReference type="NCBI Taxonomy" id="80868"/>
    <lineage>
        <taxon>Bacteria</taxon>
        <taxon>Pseudomonadati</taxon>
        <taxon>Pseudomonadota</taxon>
        <taxon>Betaproteobacteria</taxon>
        <taxon>Burkholderiales</taxon>
        <taxon>Comamonadaceae</taxon>
        <taxon>Paracidovorax</taxon>
    </lineage>
</organism>
<gene>
    <name evidence="1" type="ORF">SAMN04489708_10693</name>
</gene>